<evidence type="ECO:0000313" key="3">
    <source>
        <dbReference type="EMBL" id="NRT56971.1"/>
    </source>
</evidence>
<dbReference type="EMBL" id="JABSNM010000011">
    <property type="protein sequence ID" value="NRT56971.1"/>
    <property type="molecule type" value="Genomic_DNA"/>
</dbReference>
<feature type="region of interest" description="Disordered" evidence="2">
    <location>
        <begin position="373"/>
        <end position="407"/>
    </location>
</feature>
<dbReference type="InterPro" id="IPR019734">
    <property type="entry name" value="TPR_rpt"/>
</dbReference>
<feature type="region of interest" description="Disordered" evidence="2">
    <location>
        <begin position="287"/>
        <end position="318"/>
    </location>
</feature>
<gene>
    <name evidence="3" type="ORF">HNQ01_002720</name>
</gene>
<reference evidence="3 4" key="1">
    <citation type="submission" date="2020-05" db="EMBL/GenBank/DDBJ databases">
        <title>Genomic Encyclopedia of Type Strains, Phase IV (KMG-V): Genome sequencing to study the core and pangenomes of soil and plant-associated prokaryotes.</title>
        <authorList>
            <person name="Whitman W."/>
        </authorList>
    </citation>
    <scope>NUCLEOTIDE SEQUENCE [LARGE SCALE GENOMIC DNA]</scope>
    <source>
        <strain evidence="3 4">C29</strain>
    </source>
</reference>
<proteinExistence type="predicted"/>
<evidence type="ECO:0000256" key="2">
    <source>
        <dbReference type="SAM" id="MobiDB-lite"/>
    </source>
</evidence>
<evidence type="ECO:0000313" key="4">
    <source>
        <dbReference type="Proteomes" id="UP001516061"/>
    </source>
</evidence>
<dbReference type="Gene3D" id="1.25.40.10">
    <property type="entry name" value="Tetratricopeptide repeat domain"/>
    <property type="match status" value="1"/>
</dbReference>
<name>A0ABX2G3S8_9BURK</name>
<feature type="repeat" description="TPR" evidence="1">
    <location>
        <begin position="347"/>
        <end position="380"/>
    </location>
</feature>
<dbReference type="Pfam" id="PF14559">
    <property type="entry name" value="TPR_19"/>
    <property type="match status" value="1"/>
</dbReference>
<dbReference type="SUPFAM" id="SSF48452">
    <property type="entry name" value="TPR-like"/>
    <property type="match status" value="1"/>
</dbReference>
<keyword evidence="4" id="KW-1185">Reference proteome</keyword>
<dbReference type="RefSeq" id="WP_173805977.1">
    <property type="nucleotide sequence ID" value="NZ_JABSNM010000011.1"/>
</dbReference>
<dbReference type="Proteomes" id="UP001516061">
    <property type="component" value="Unassembled WGS sequence"/>
</dbReference>
<accession>A0ABX2G3S8</accession>
<organism evidence="3 4">
    <name type="scientific">Sphaerotilus uruguayifluvii</name>
    <dbReference type="NCBI Taxonomy" id="2735897"/>
    <lineage>
        <taxon>Bacteria</taxon>
        <taxon>Pseudomonadati</taxon>
        <taxon>Pseudomonadota</taxon>
        <taxon>Betaproteobacteria</taxon>
        <taxon>Burkholderiales</taxon>
        <taxon>Sphaerotilaceae</taxon>
        <taxon>Sphaerotilus</taxon>
    </lineage>
</organism>
<feature type="compositionally biased region" description="Basic and acidic residues" evidence="2">
    <location>
        <begin position="293"/>
        <end position="311"/>
    </location>
</feature>
<comment type="caution">
    <text evidence="3">The sequence shown here is derived from an EMBL/GenBank/DDBJ whole genome shotgun (WGS) entry which is preliminary data.</text>
</comment>
<dbReference type="InterPro" id="IPR011990">
    <property type="entry name" value="TPR-like_helical_dom_sf"/>
</dbReference>
<protein>
    <submittedName>
        <fullName evidence="3">Tetratricopeptide (TPR) repeat protein</fullName>
    </submittedName>
</protein>
<keyword evidence="1" id="KW-0802">TPR repeat</keyword>
<sequence length="407" mass="44586">MLYLVAARLGQDVRWIDDLPEGCHVRLYLDERDLDALDVIRPVDVVRLPGLGRASQAHLHHLLGSSLAPAAGPAPAFTVFCDGDPLAHSPAFLDLLDQWTQWAPVQPLDCATDPALSTDRRDWISDLPVEPVRFCPATLGTLGRPDAAAWRLAARYRRRHDLPADTPLLAHALSWCGSPELASLARQADLALRPAAGLFAVRQDRLLEQVRRHAVLLQQAQARTRDDALLAQLWEFAWLLLFGLEPVRLDPLPRPARVEPAEADPQEMQTLGPAFARAMAAIDATLARSAPRQSERAPRLRLPEPIRETHPRNATPSTAAAAAFGQGDFEGAARAARQALMSEPASEPHRFMLAMALAAQGRSDEALDEFDRVMRQDPELQEGAAAAPRTGDGTTGRPPQAPRWSRV</sequence>
<evidence type="ECO:0000256" key="1">
    <source>
        <dbReference type="PROSITE-ProRule" id="PRU00339"/>
    </source>
</evidence>
<dbReference type="PROSITE" id="PS50005">
    <property type="entry name" value="TPR"/>
    <property type="match status" value="1"/>
</dbReference>